<evidence type="ECO:0000313" key="3">
    <source>
        <dbReference type="Proteomes" id="UP001519460"/>
    </source>
</evidence>
<evidence type="ECO:0000313" key="2">
    <source>
        <dbReference type="EMBL" id="KAK7476848.1"/>
    </source>
</evidence>
<dbReference type="EMBL" id="JACVVK020000364">
    <property type="protein sequence ID" value="KAK7476848.1"/>
    <property type="molecule type" value="Genomic_DNA"/>
</dbReference>
<proteinExistence type="predicted"/>
<gene>
    <name evidence="2" type="ORF">BaRGS_00031930</name>
</gene>
<accession>A0ABD0JQ80</accession>
<feature type="region of interest" description="Disordered" evidence="1">
    <location>
        <begin position="1"/>
        <end position="139"/>
    </location>
</feature>
<comment type="caution">
    <text evidence="2">The sequence shown here is derived from an EMBL/GenBank/DDBJ whole genome shotgun (WGS) entry which is preliminary data.</text>
</comment>
<feature type="compositionally biased region" description="Acidic residues" evidence="1">
    <location>
        <begin position="97"/>
        <end position="124"/>
    </location>
</feature>
<protein>
    <submittedName>
        <fullName evidence="2">Uncharacterized protein</fullName>
    </submittedName>
</protein>
<keyword evidence="3" id="KW-1185">Reference proteome</keyword>
<reference evidence="2 3" key="1">
    <citation type="journal article" date="2023" name="Sci. Data">
        <title>Genome assembly of the Korean intertidal mud-creeper Batillaria attramentaria.</title>
        <authorList>
            <person name="Patra A.K."/>
            <person name="Ho P.T."/>
            <person name="Jun S."/>
            <person name="Lee S.J."/>
            <person name="Kim Y."/>
            <person name="Won Y.J."/>
        </authorList>
    </citation>
    <scope>NUCLEOTIDE SEQUENCE [LARGE SCALE GENOMIC DNA]</scope>
    <source>
        <strain evidence="2">Wonlab-2016</strain>
    </source>
</reference>
<evidence type="ECO:0000256" key="1">
    <source>
        <dbReference type="SAM" id="MobiDB-lite"/>
    </source>
</evidence>
<sequence length="139" mass="14841">MTGHPLKPHAPCRTLSQGSIETDKSGESMTEEVPIKSENNGTGSAVEDNGSQQGNESPEAEEGTQPTIDSDPASCNYKPQDTDYDEPSSLPVPASDESNDEESNTDKETEEQEASDGSDDDDDNSGNISKSLLAKFLHH</sequence>
<organism evidence="2 3">
    <name type="scientific">Batillaria attramentaria</name>
    <dbReference type="NCBI Taxonomy" id="370345"/>
    <lineage>
        <taxon>Eukaryota</taxon>
        <taxon>Metazoa</taxon>
        <taxon>Spiralia</taxon>
        <taxon>Lophotrochozoa</taxon>
        <taxon>Mollusca</taxon>
        <taxon>Gastropoda</taxon>
        <taxon>Caenogastropoda</taxon>
        <taxon>Sorbeoconcha</taxon>
        <taxon>Cerithioidea</taxon>
        <taxon>Batillariidae</taxon>
        <taxon>Batillaria</taxon>
    </lineage>
</organism>
<name>A0ABD0JQ80_9CAEN</name>
<dbReference type="Proteomes" id="UP001519460">
    <property type="component" value="Unassembled WGS sequence"/>
</dbReference>
<dbReference type="AlphaFoldDB" id="A0ABD0JQ80"/>
<feature type="compositionally biased region" description="Polar residues" evidence="1">
    <location>
        <begin position="37"/>
        <end position="56"/>
    </location>
</feature>